<dbReference type="KEGG" id="more:E1B28_013463"/>
<dbReference type="GeneID" id="66082538"/>
<name>A0A9P7RQ87_9AGAR</name>
<dbReference type="EMBL" id="CM032189">
    <property type="protein sequence ID" value="KAG7087502.1"/>
    <property type="molecule type" value="Genomic_DNA"/>
</dbReference>
<protein>
    <submittedName>
        <fullName evidence="1">Uncharacterized protein</fullName>
    </submittedName>
</protein>
<proteinExistence type="predicted"/>
<sequence length="112" mass="12984">MRPGRRLSFQGQCFTVEECRSWHLPQHVSDDVIGEEDEEDYIERACGKSKDYETKWANNGMQVSKDVEWSTVNKGKGVAEGEETKSKGRLLVCKERKRSHMRSHQLVFIPQL</sequence>
<evidence type="ECO:0000313" key="2">
    <source>
        <dbReference type="Proteomes" id="UP001049176"/>
    </source>
</evidence>
<accession>A0A9P7RQ87</accession>
<comment type="caution">
    <text evidence="1">The sequence shown here is derived from an EMBL/GenBank/DDBJ whole genome shotgun (WGS) entry which is preliminary data.</text>
</comment>
<evidence type="ECO:0000313" key="1">
    <source>
        <dbReference type="EMBL" id="KAG7087502.1"/>
    </source>
</evidence>
<dbReference type="AlphaFoldDB" id="A0A9P7RQ87"/>
<gene>
    <name evidence="1" type="ORF">E1B28_013463</name>
</gene>
<organism evidence="1 2">
    <name type="scientific">Marasmius oreades</name>
    <name type="common">fairy-ring Marasmius</name>
    <dbReference type="NCBI Taxonomy" id="181124"/>
    <lineage>
        <taxon>Eukaryota</taxon>
        <taxon>Fungi</taxon>
        <taxon>Dikarya</taxon>
        <taxon>Basidiomycota</taxon>
        <taxon>Agaricomycotina</taxon>
        <taxon>Agaricomycetes</taxon>
        <taxon>Agaricomycetidae</taxon>
        <taxon>Agaricales</taxon>
        <taxon>Marasmiineae</taxon>
        <taxon>Marasmiaceae</taxon>
        <taxon>Marasmius</taxon>
    </lineage>
</organism>
<keyword evidence="2" id="KW-1185">Reference proteome</keyword>
<reference evidence="1" key="1">
    <citation type="journal article" date="2021" name="Genome Biol. Evol.">
        <title>The assembled and annotated genome of the fairy-ring fungus Marasmius oreades.</title>
        <authorList>
            <person name="Hiltunen M."/>
            <person name="Ament-Velasquez S.L."/>
            <person name="Johannesson H."/>
        </authorList>
    </citation>
    <scope>NUCLEOTIDE SEQUENCE</scope>
    <source>
        <strain evidence="1">03SP1</strain>
    </source>
</reference>
<dbReference type="Proteomes" id="UP001049176">
    <property type="component" value="Chromosome 9"/>
</dbReference>
<dbReference type="RefSeq" id="XP_043003973.1">
    <property type="nucleotide sequence ID" value="XM_043158622.1"/>
</dbReference>